<reference evidence="2 3" key="1">
    <citation type="submission" date="2021-04" db="EMBL/GenBank/DDBJ databases">
        <authorList>
            <person name="Ivanova A."/>
        </authorList>
    </citation>
    <scope>NUCLEOTIDE SEQUENCE [LARGE SCALE GENOMIC DNA]</scope>
    <source>
        <strain evidence="2 3">G18</strain>
    </source>
</reference>
<feature type="chain" id="PRO_5046937144" evidence="1">
    <location>
        <begin position="24"/>
        <end position="129"/>
    </location>
</feature>
<comment type="caution">
    <text evidence="2">The sequence shown here is derived from an EMBL/GenBank/DDBJ whole genome shotgun (WGS) entry which is preliminary data.</text>
</comment>
<feature type="signal peptide" evidence="1">
    <location>
        <begin position="1"/>
        <end position="23"/>
    </location>
</feature>
<evidence type="ECO:0000256" key="1">
    <source>
        <dbReference type="SAM" id="SignalP"/>
    </source>
</evidence>
<name>A0ABS5BUA1_9BACT</name>
<evidence type="ECO:0000313" key="2">
    <source>
        <dbReference type="EMBL" id="MBP3956870.1"/>
    </source>
</evidence>
<dbReference type="RefSeq" id="WP_210655402.1">
    <property type="nucleotide sequence ID" value="NZ_JAGKQQ010000001.1"/>
</dbReference>
<dbReference type="PROSITE" id="PS51257">
    <property type="entry name" value="PROKAR_LIPOPROTEIN"/>
    <property type="match status" value="1"/>
</dbReference>
<keyword evidence="3" id="KW-1185">Reference proteome</keyword>
<organism evidence="2 3">
    <name type="scientific">Gemmata palustris</name>
    <dbReference type="NCBI Taxonomy" id="2822762"/>
    <lineage>
        <taxon>Bacteria</taxon>
        <taxon>Pseudomonadati</taxon>
        <taxon>Planctomycetota</taxon>
        <taxon>Planctomycetia</taxon>
        <taxon>Gemmatales</taxon>
        <taxon>Gemmataceae</taxon>
        <taxon>Gemmata</taxon>
    </lineage>
</organism>
<accession>A0ABS5BUA1</accession>
<keyword evidence="1" id="KW-0732">Signal</keyword>
<proteinExistence type="predicted"/>
<protein>
    <submittedName>
        <fullName evidence="2">Uncharacterized protein</fullName>
    </submittedName>
</protein>
<dbReference type="Proteomes" id="UP000676565">
    <property type="component" value="Unassembled WGS sequence"/>
</dbReference>
<dbReference type="EMBL" id="JAGKQQ010000001">
    <property type="protein sequence ID" value="MBP3956870.1"/>
    <property type="molecule type" value="Genomic_DNA"/>
</dbReference>
<evidence type="ECO:0000313" key="3">
    <source>
        <dbReference type="Proteomes" id="UP000676565"/>
    </source>
</evidence>
<sequence>MSTIAYRTLTLVGCALVATTVVACGGGGESTGGGGFFARDPARPVVANTQHDYHAFGDSNMIVTVRNVGGDGRIKVIVTAYRDKARTKRIDSWSTLVYLKKGQEATVTVPLRGLSEGLGAHARTEAVAD</sequence>
<gene>
    <name evidence="2" type="ORF">J8F10_16485</name>
</gene>